<proteinExistence type="predicted"/>
<keyword evidence="2" id="KW-1185">Reference proteome</keyword>
<accession>A0ABU0RMQ1</accession>
<comment type="caution">
    <text evidence="1">The sequence shown here is derived from an EMBL/GenBank/DDBJ whole genome shotgun (WGS) entry which is preliminary data.</text>
</comment>
<evidence type="ECO:0000313" key="1">
    <source>
        <dbReference type="EMBL" id="MDQ0933265.1"/>
    </source>
</evidence>
<evidence type="ECO:0000313" key="2">
    <source>
        <dbReference type="Proteomes" id="UP001223072"/>
    </source>
</evidence>
<sequence length="143" mass="16172">MAGELLVGALHTGVDDVVDGHHSDRRTALAQGHTGRMESRVRYAEIRPYTVLETLEELAGPAAGVVVLPTVLDWTPKRVYDLSDDVDLRMLYETVIREAMHAGELRTFLDPVMLSAVWQRLWLPPRARLMWEGRFPQLARRAA</sequence>
<dbReference type="EMBL" id="JAUSZS010000004">
    <property type="protein sequence ID" value="MDQ0933265.1"/>
    <property type="molecule type" value="Genomic_DNA"/>
</dbReference>
<name>A0ABU0RMQ1_9ACTN</name>
<dbReference type="Proteomes" id="UP001223072">
    <property type="component" value="Unassembled WGS sequence"/>
</dbReference>
<gene>
    <name evidence="1" type="ORF">QFZ49_003205</name>
</gene>
<protein>
    <submittedName>
        <fullName evidence="1">Uncharacterized protein</fullName>
    </submittedName>
</protein>
<organism evidence="1 2">
    <name type="scientific">Streptomyces turgidiscabies</name>
    <dbReference type="NCBI Taxonomy" id="85558"/>
    <lineage>
        <taxon>Bacteria</taxon>
        <taxon>Bacillati</taxon>
        <taxon>Actinomycetota</taxon>
        <taxon>Actinomycetes</taxon>
        <taxon>Kitasatosporales</taxon>
        <taxon>Streptomycetaceae</taxon>
        <taxon>Streptomyces</taxon>
    </lineage>
</organism>
<reference evidence="1 2" key="1">
    <citation type="submission" date="2023-07" db="EMBL/GenBank/DDBJ databases">
        <title>Comparative genomics of wheat-associated soil bacteria to identify genetic determinants of phenazine resistance.</title>
        <authorList>
            <person name="Mouncey N."/>
        </authorList>
    </citation>
    <scope>NUCLEOTIDE SEQUENCE [LARGE SCALE GENOMIC DNA]</scope>
    <source>
        <strain evidence="1 2">W2I16</strain>
    </source>
</reference>